<sequence>MSTASILERFRPHHQELRVRLLKSFAAIALSTALAYFFIEHLAAFCTQPLFLAAPTLEKLVYTKLTDAFVSYIKLALLSGIIVSFPYLLYQCWMFIAPGLLSKERVVARRVILWSTGLFIGGALFGFFIVLPKTLSFFMSYAGENLEPMPKLGLYLTFVARMVLAFAISFEIPFLMVMTTVVGLVTHDHFKAKRKYFYIAIVVLSFLLTAGEVTATVLLAFPLFALYEAGILAGRIFISKQKDDGESQSV</sequence>
<dbReference type="GO" id="GO:0065002">
    <property type="term" value="P:intracellular protein transmembrane transport"/>
    <property type="evidence" value="ECO:0007669"/>
    <property type="project" value="TreeGrafter"/>
</dbReference>
<feature type="transmembrane region" description="Helical" evidence="5">
    <location>
        <begin position="21"/>
        <end position="39"/>
    </location>
</feature>
<dbReference type="PANTHER" id="PTHR30371">
    <property type="entry name" value="SEC-INDEPENDENT PROTEIN TRANSLOCASE PROTEIN TATC"/>
    <property type="match status" value="1"/>
</dbReference>
<keyword evidence="2 5" id="KW-0812">Transmembrane</keyword>
<organism evidence="6 7">
    <name type="scientific">Candidatus Electrothrix aarhusensis</name>
    <dbReference type="NCBI Taxonomy" id="1859131"/>
    <lineage>
        <taxon>Bacteria</taxon>
        <taxon>Pseudomonadati</taxon>
        <taxon>Thermodesulfobacteriota</taxon>
        <taxon>Desulfobulbia</taxon>
        <taxon>Desulfobulbales</taxon>
        <taxon>Desulfobulbaceae</taxon>
        <taxon>Candidatus Electrothrix</taxon>
    </lineage>
</organism>
<keyword evidence="7" id="KW-1185">Reference proteome</keyword>
<evidence type="ECO:0000256" key="2">
    <source>
        <dbReference type="ARBA" id="ARBA00022692"/>
    </source>
</evidence>
<keyword evidence="5" id="KW-1003">Cell membrane</keyword>
<dbReference type="HAMAP" id="MF_00902">
    <property type="entry name" value="TatC"/>
    <property type="match status" value="1"/>
</dbReference>
<evidence type="ECO:0000256" key="4">
    <source>
        <dbReference type="ARBA" id="ARBA00023136"/>
    </source>
</evidence>
<keyword evidence="5" id="KW-0811">Translocation</keyword>
<comment type="similarity">
    <text evidence="5">Belongs to the TatC family.</text>
</comment>
<gene>
    <name evidence="5" type="primary">tatC</name>
    <name evidence="6" type="ORF">H206_02392</name>
</gene>
<dbReference type="EMBL" id="MTKO01000083">
    <property type="protein sequence ID" value="RWX45062.1"/>
    <property type="molecule type" value="Genomic_DNA"/>
</dbReference>
<keyword evidence="5" id="KW-0653">Protein transport</keyword>
<keyword evidence="3 5" id="KW-1133">Transmembrane helix</keyword>
<dbReference type="GO" id="GO:0043953">
    <property type="term" value="P:protein transport by the Tat complex"/>
    <property type="evidence" value="ECO:0007669"/>
    <property type="project" value="UniProtKB-UniRule"/>
</dbReference>
<dbReference type="Proteomes" id="UP000287853">
    <property type="component" value="Unassembled WGS sequence"/>
</dbReference>
<evidence type="ECO:0000313" key="6">
    <source>
        <dbReference type="EMBL" id="RWX45062.1"/>
    </source>
</evidence>
<feature type="transmembrane region" description="Helical" evidence="5">
    <location>
        <begin position="196"/>
        <end position="213"/>
    </location>
</feature>
<dbReference type="GO" id="GO:0009977">
    <property type="term" value="F:proton motive force dependent protein transmembrane transporter activity"/>
    <property type="evidence" value="ECO:0007669"/>
    <property type="project" value="TreeGrafter"/>
</dbReference>
<name>A0A444IW68_9BACT</name>
<feature type="transmembrane region" description="Helical" evidence="5">
    <location>
        <begin position="111"/>
        <end position="132"/>
    </location>
</feature>
<dbReference type="AlphaFoldDB" id="A0A444IW68"/>
<evidence type="ECO:0000256" key="3">
    <source>
        <dbReference type="ARBA" id="ARBA00022989"/>
    </source>
</evidence>
<accession>A0A444IW68</accession>
<dbReference type="GO" id="GO:0033281">
    <property type="term" value="C:TAT protein transport complex"/>
    <property type="evidence" value="ECO:0007669"/>
    <property type="project" value="UniProtKB-UniRule"/>
</dbReference>
<reference evidence="6 7" key="1">
    <citation type="submission" date="2017-01" db="EMBL/GenBank/DDBJ databases">
        <title>The cable genome- insights into the physiology and evolution of filamentous bacteria capable of sulfide oxidation via long distance electron transfer.</title>
        <authorList>
            <person name="Schreiber L."/>
            <person name="Bjerg J.T."/>
            <person name="Boggild A."/>
            <person name="Van De Vossenberg J."/>
            <person name="Meysman F."/>
            <person name="Nielsen L.P."/>
            <person name="Schramm A."/>
            <person name="Kjeldsen K.U."/>
        </authorList>
    </citation>
    <scope>NUCLEOTIDE SEQUENCE [LARGE SCALE GENOMIC DNA]</scope>
    <source>
        <strain evidence="6">MCF</strain>
    </source>
</reference>
<protein>
    <recommendedName>
        <fullName evidence="5">Sec-independent protein translocase protein TatC</fullName>
    </recommendedName>
</protein>
<comment type="subcellular location">
    <subcellularLocation>
        <location evidence="5">Cell membrane</location>
        <topology evidence="5">Multi-pass membrane protein</topology>
    </subcellularLocation>
    <subcellularLocation>
        <location evidence="1">Membrane</location>
        <topology evidence="1">Multi-pass membrane protein</topology>
    </subcellularLocation>
</comment>
<keyword evidence="5" id="KW-0813">Transport</keyword>
<dbReference type="InterPro" id="IPR002033">
    <property type="entry name" value="TatC"/>
</dbReference>
<proteinExistence type="inferred from homology"/>
<comment type="function">
    <text evidence="5">Part of the twin-arginine translocation (Tat) system that transports large folded proteins containing a characteristic twin-arginine motif in their signal peptide across membranes.</text>
</comment>
<feature type="transmembrane region" description="Helical" evidence="5">
    <location>
        <begin position="152"/>
        <end position="184"/>
    </location>
</feature>
<dbReference type="Pfam" id="PF00902">
    <property type="entry name" value="TatC"/>
    <property type="match status" value="1"/>
</dbReference>
<feature type="transmembrane region" description="Helical" evidence="5">
    <location>
        <begin position="69"/>
        <end position="90"/>
    </location>
</feature>
<comment type="caution">
    <text evidence="6">The sequence shown here is derived from an EMBL/GenBank/DDBJ whole genome shotgun (WGS) entry which is preliminary data.</text>
</comment>
<evidence type="ECO:0000256" key="5">
    <source>
        <dbReference type="HAMAP-Rule" id="MF_00902"/>
    </source>
</evidence>
<dbReference type="PRINTS" id="PR01840">
    <property type="entry name" value="TATCFAMILY"/>
</dbReference>
<comment type="caution">
    <text evidence="5">Lacks conserved residue(s) required for the propagation of feature annotation.</text>
</comment>
<keyword evidence="4 5" id="KW-0472">Membrane</keyword>
<dbReference type="PANTHER" id="PTHR30371:SF0">
    <property type="entry name" value="SEC-INDEPENDENT PROTEIN TRANSLOCASE PROTEIN TATC, CHLOROPLASTIC-RELATED"/>
    <property type="match status" value="1"/>
</dbReference>
<evidence type="ECO:0000256" key="1">
    <source>
        <dbReference type="ARBA" id="ARBA00004141"/>
    </source>
</evidence>
<evidence type="ECO:0000313" key="7">
    <source>
        <dbReference type="Proteomes" id="UP000287853"/>
    </source>
</evidence>
<comment type="subunit">
    <text evidence="5">Forms a complex with TatA.</text>
</comment>
<dbReference type="NCBIfam" id="TIGR00945">
    <property type="entry name" value="tatC"/>
    <property type="match status" value="1"/>
</dbReference>